<dbReference type="Gene3D" id="2.10.109.10">
    <property type="entry name" value="Umud Fragment, subunit A"/>
    <property type="match status" value="1"/>
</dbReference>
<organism evidence="7 8">
    <name type="scientific">Compostibacillus humi</name>
    <dbReference type="NCBI Taxonomy" id="1245525"/>
    <lineage>
        <taxon>Bacteria</taxon>
        <taxon>Bacillati</taxon>
        <taxon>Bacillota</taxon>
        <taxon>Bacilli</taxon>
        <taxon>Bacillales</taxon>
        <taxon>Bacillaceae</taxon>
        <taxon>Compostibacillus</taxon>
    </lineage>
</organism>
<feature type="transmembrane region" description="Helical" evidence="6">
    <location>
        <begin position="7"/>
        <end position="28"/>
    </location>
</feature>
<protein>
    <recommendedName>
        <fullName evidence="5">Signal peptidase I</fullName>
        <ecNumber evidence="5">3.4.21.89</ecNumber>
    </recommendedName>
</protein>
<dbReference type="InterPro" id="IPR001733">
    <property type="entry name" value="Peptidase_S26B"/>
</dbReference>
<evidence type="ECO:0000256" key="3">
    <source>
        <dbReference type="ARBA" id="ARBA00022989"/>
    </source>
</evidence>
<keyword evidence="8" id="KW-1185">Reference proteome</keyword>
<comment type="caution">
    <text evidence="7">The sequence shown here is derived from an EMBL/GenBank/DDBJ whole genome shotgun (WGS) entry which is preliminary data.</text>
</comment>
<keyword evidence="4 6" id="KW-0472">Membrane</keyword>
<dbReference type="EMBL" id="BMEV01000018">
    <property type="protein sequence ID" value="GGH74135.1"/>
    <property type="molecule type" value="Genomic_DNA"/>
</dbReference>
<evidence type="ECO:0000256" key="6">
    <source>
        <dbReference type="SAM" id="Phobius"/>
    </source>
</evidence>
<dbReference type="AlphaFoldDB" id="A0A8J2ZRR1"/>
<dbReference type="GO" id="GO:0009003">
    <property type="term" value="F:signal peptidase activity"/>
    <property type="evidence" value="ECO:0007669"/>
    <property type="project" value="UniProtKB-EC"/>
</dbReference>
<dbReference type="InterPro" id="IPR019533">
    <property type="entry name" value="Peptidase_S26"/>
</dbReference>
<dbReference type="SUPFAM" id="SSF51306">
    <property type="entry name" value="LexA/Signal peptidase"/>
    <property type="match status" value="1"/>
</dbReference>
<evidence type="ECO:0000256" key="1">
    <source>
        <dbReference type="ARBA" id="ARBA00004370"/>
    </source>
</evidence>
<dbReference type="CDD" id="cd06530">
    <property type="entry name" value="S26_SPase_I"/>
    <property type="match status" value="1"/>
</dbReference>
<keyword evidence="2 6" id="KW-0812">Transmembrane</keyword>
<dbReference type="GO" id="GO:0016020">
    <property type="term" value="C:membrane"/>
    <property type="evidence" value="ECO:0007669"/>
    <property type="project" value="UniProtKB-SubCell"/>
</dbReference>
<keyword evidence="3 6" id="KW-1133">Transmembrane helix</keyword>
<reference evidence="7" key="2">
    <citation type="submission" date="2020-09" db="EMBL/GenBank/DDBJ databases">
        <authorList>
            <person name="Sun Q."/>
            <person name="Zhou Y."/>
        </authorList>
    </citation>
    <scope>NUCLEOTIDE SEQUENCE</scope>
    <source>
        <strain evidence="7">CGMCC 1.12360</strain>
    </source>
</reference>
<gene>
    <name evidence="7" type="primary">sigW</name>
    <name evidence="7" type="ORF">GCM10010978_12690</name>
</gene>
<accession>A0A8J2ZRR1</accession>
<dbReference type="PRINTS" id="PR00728">
    <property type="entry name" value="SIGNALPTASE"/>
</dbReference>
<dbReference type="GO" id="GO:0004252">
    <property type="term" value="F:serine-type endopeptidase activity"/>
    <property type="evidence" value="ECO:0007669"/>
    <property type="project" value="UniProtKB-UniRule"/>
</dbReference>
<evidence type="ECO:0000313" key="7">
    <source>
        <dbReference type="EMBL" id="GGH74135.1"/>
    </source>
</evidence>
<sequence>MKIFFKWLNRFVTAVLFVLLIGLGFLVFSSKLSGGEPNVFGYQLKTVLSGSMEPEFKTGSVIAVKPIDGEERQQLKVGDVITFMESDDKLITHRIIEVKETGAGIVYTTKGDNNNAPDSNPVLAENVVAVYSGFTIPYLGYISEFSQSKNGIIALLIVPGFLLIGYSGITIWRAFHELEKEKKKAEVEMPKTS</sequence>
<evidence type="ECO:0000256" key="5">
    <source>
        <dbReference type="NCBIfam" id="TIGR02228"/>
    </source>
</evidence>
<reference evidence="7" key="1">
    <citation type="journal article" date="2014" name="Int. J. Syst. Evol. Microbiol.">
        <title>Complete genome sequence of Corynebacterium casei LMG S-19264T (=DSM 44701T), isolated from a smear-ripened cheese.</title>
        <authorList>
            <consortium name="US DOE Joint Genome Institute (JGI-PGF)"/>
            <person name="Walter F."/>
            <person name="Albersmeier A."/>
            <person name="Kalinowski J."/>
            <person name="Ruckert C."/>
        </authorList>
    </citation>
    <scope>NUCLEOTIDE SEQUENCE</scope>
    <source>
        <strain evidence="7">CGMCC 1.12360</strain>
    </source>
</reference>
<dbReference type="NCBIfam" id="TIGR02228">
    <property type="entry name" value="sigpep_I_arch"/>
    <property type="match status" value="1"/>
</dbReference>
<dbReference type="Proteomes" id="UP000602050">
    <property type="component" value="Unassembled WGS sequence"/>
</dbReference>
<dbReference type="NCBIfam" id="NF046067">
    <property type="entry name" value="SigPepSipWBacil"/>
    <property type="match status" value="1"/>
</dbReference>
<feature type="transmembrane region" description="Helical" evidence="6">
    <location>
        <begin position="152"/>
        <end position="175"/>
    </location>
</feature>
<dbReference type="EC" id="3.4.21.89" evidence="5"/>
<dbReference type="InterPro" id="IPR036286">
    <property type="entry name" value="LexA/Signal_pep-like_sf"/>
</dbReference>
<dbReference type="GO" id="GO:0006465">
    <property type="term" value="P:signal peptide processing"/>
    <property type="evidence" value="ECO:0007669"/>
    <property type="project" value="UniProtKB-UniRule"/>
</dbReference>
<evidence type="ECO:0000256" key="2">
    <source>
        <dbReference type="ARBA" id="ARBA00022692"/>
    </source>
</evidence>
<proteinExistence type="predicted"/>
<name>A0A8J2ZRR1_9BACI</name>
<dbReference type="PANTHER" id="PTHR10806:SF6">
    <property type="entry name" value="SIGNAL PEPTIDASE COMPLEX CATALYTIC SUBUNIT SEC11"/>
    <property type="match status" value="1"/>
</dbReference>
<evidence type="ECO:0000313" key="8">
    <source>
        <dbReference type="Proteomes" id="UP000602050"/>
    </source>
</evidence>
<comment type="subcellular location">
    <subcellularLocation>
        <location evidence="1">Membrane</location>
    </subcellularLocation>
</comment>
<dbReference type="PANTHER" id="PTHR10806">
    <property type="entry name" value="SIGNAL PEPTIDASE COMPLEX CATALYTIC SUBUNIT SEC11"/>
    <property type="match status" value="1"/>
</dbReference>
<dbReference type="RefSeq" id="WP_188391548.1">
    <property type="nucleotide sequence ID" value="NZ_BMEV01000018.1"/>
</dbReference>
<evidence type="ECO:0000256" key="4">
    <source>
        <dbReference type="ARBA" id="ARBA00023136"/>
    </source>
</evidence>